<feature type="transmembrane region" description="Helical" evidence="1">
    <location>
        <begin position="548"/>
        <end position="570"/>
    </location>
</feature>
<keyword evidence="3" id="KW-1185">Reference proteome</keyword>
<dbReference type="RefSeq" id="WP_137642243.1">
    <property type="nucleotide sequence ID" value="NZ_BJEA01000007.1"/>
</dbReference>
<feature type="transmembrane region" description="Helical" evidence="1">
    <location>
        <begin position="226"/>
        <end position="247"/>
    </location>
</feature>
<name>A0ABV5WT53_9LACO</name>
<evidence type="ECO:0000313" key="3">
    <source>
        <dbReference type="Proteomes" id="UP001589691"/>
    </source>
</evidence>
<keyword evidence="1" id="KW-0472">Membrane</keyword>
<comment type="caution">
    <text evidence="2">The sequence shown here is derived from an EMBL/GenBank/DDBJ whole genome shotgun (WGS) entry which is preliminary data.</text>
</comment>
<feature type="transmembrane region" description="Helical" evidence="1">
    <location>
        <begin position="7"/>
        <end position="30"/>
    </location>
</feature>
<evidence type="ECO:0000313" key="2">
    <source>
        <dbReference type="EMBL" id="MFB9768731.1"/>
    </source>
</evidence>
<feature type="transmembrane region" description="Helical" evidence="1">
    <location>
        <begin position="50"/>
        <end position="68"/>
    </location>
</feature>
<feature type="transmembrane region" description="Helical" evidence="1">
    <location>
        <begin position="336"/>
        <end position="353"/>
    </location>
</feature>
<keyword evidence="1" id="KW-0812">Transmembrane</keyword>
<feature type="transmembrane region" description="Helical" evidence="1">
    <location>
        <begin position="153"/>
        <end position="171"/>
    </location>
</feature>
<evidence type="ECO:0008006" key="4">
    <source>
        <dbReference type="Google" id="ProtNLM"/>
    </source>
</evidence>
<reference evidence="2 3" key="1">
    <citation type="submission" date="2024-09" db="EMBL/GenBank/DDBJ databases">
        <authorList>
            <person name="Sun Q."/>
            <person name="Mori K."/>
        </authorList>
    </citation>
    <scope>NUCLEOTIDE SEQUENCE [LARGE SCALE GENOMIC DNA]</scope>
    <source>
        <strain evidence="2 3">TBRC 4576</strain>
    </source>
</reference>
<protein>
    <recommendedName>
        <fullName evidence="4">YfhO family protein</fullName>
    </recommendedName>
</protein>
<accession>A0ABV5WT53</accession>
<feature type="transmembrane region" description="Helical" evidence="1">
    <location>
        <begin position="131"/>
        <end position="147"/>
    </location>
</feature>
<feature type="transmembrane region" description="Helical" evidence="1">
    <location>
        <begin position="280"/>
        <end position="299"/>
    </location>
</feature>
<dbReference type="EMBL" id="JBHLZY010000005">
    <property type="protein sequence ID" value="MFB9768731.1"/>
    <property type="molecule type" value="Genomic_DNA"/>
</dbReference>
<organism evidence="2 3">
    <name type="scientific">Lactiplantibacillus modestisalitolerans</name>
    <dbReference type="NCBI Taxonomy" id="1457219"/>
    <lineage>
        <taxon>Bacteria</taxon>
        <taxon>Bacillati</taxon>
        <taxon>Bacillota</taxon>
        <taxon>Bacilli</taxon>
        <taxon>Lactobacillales</taxon>
        <taxon>Lactobacillaceae</taxon>
        <taxon>Lactiplantibacillus</taxon>
    </lineage>
</organism>
<keyword evidence="1" id="KW-1133">Transmembrane helix</keyword>
<dbReference type="Proteomes" id="UP001589691">
    <property type="component" value="Unassembled WGS sequence"/>
</dbReference>
<gene>
    <name evidence="2" type="ORF">ACFFLI_02440</name>
</gene>
<evidence type="ECO:0000256" key="1">
    <source>
        <dbReference type="SAM" id="Phobius"/>
    </source>
</evidence>
<feature type="transmembrane region" description="Helical" evidence="1">
    <location>
        <begin position="183"/>
        <end position="214"/>
    </location>
</feature>
<sequence>MKKHYKNLLNISFISLLILMPIILLFPLIHTGTLSYKLDTWFHLMRIYEMRQSILSGSLLGTLGNIYTFGGAGQIINGMYPSLVLRVLVAITSWLSPIMQVYAIILLILIVSSLSNYFVFKSLKFKEIDAFLASIVMTYSLEVFVLLQDGSFGLGIALSIVPWLFWGLLNIRGNNLRQRRNASVTIGIIIGLFFLSHIISAFFGILMVICTAILDLINKKYNFIEYIISGITSIIIGLPTLIITLVFGKESLSVSSFGRSPKSIFETFLPLFKANSGTAYFGWTAFTCLAAFYVLVTFLKHKEWSSLKTIALITILFGTDLGYVKLFDFMQFPERFWIFGMLLCVFILILEQFPGNNTLKWIICLLAFIPALNTATNYYRNLSEQPLWQETDLEYHRYTSKLNNKSYDYEKFYSFRTYVDYLPKEQEKYKLPDPKGMWSSKEMNDANYAHSVRKSNFKIDEIKTNKKQKVIPFNPIKNQQAHKNTMSMTIHINNNGTYDLPFWFYKSIPYNVQVNNSEVKAKASSQGRLSLFLRKGTSHVKITQSMPFYLVITYAISGLAIIGTLLYLFLRKRRKVHMSYEP</sequence>
<feature type="transmembrane region" description="Helical" evidence="1">
    <location>
        <begin position="305"/>
        <end position="324"/>
    </location>
</feature>
<feature type="transmembrane region" description="Helical" evidence="1">
    <location>
        <begin position="359"/>
        <end position="379"/>
    </location>
</feature>
<proteinExistence type="predicted"/>